<dbReference type="InterPro" id="IPR025427">
    <property type="entry name" value="DUF4160"/>
</dbReference>
<dbReference type="GO" id="GO:0015074">
    <property type="term" value="P:DNA integration"/>
    <property type="evidence" value="ECO:0007669"/>
    <property type="project" value="UniProtKB-KW"/>
</dbReference>
<dbReference type="InterPro" id="IPR044068">
    <property type="entry name" value="CB"/>
</dbReference>
<name>A0A4S4AH58_9RHOO</name>
<dbReference type="AlphaFoldDB" id="A0A4S4AH58"/>
<dbReference type="InterPro" id="IPR013762">
    <property type="entry name" value="Integrase-like_cat_sf"/>
</dbReference>
<comment type="similarity">
    <text evidence="1">Belongs to the 'phage' integrase family.</text>
</comment>
<dbReference type="InterPro" id="IPR050090">
    <property type="entry name" value="Tyrosine_recombinase_XerCD"/>
</dbReference>
<protein>
    <submittedName>
        <fullName evidence="7">DUF4160 domain-containing protein</fullName>
    </submittedName>
</protein>
<dbReference type="Pfam" id="PF13102">
    <property type="entry name" value="Phage_int_SAM_5"/>
    <property type="match status" value="1"/>
</dbReference>
<dbReference type="SUPFAM" id="SSF56349">
    <property type="entry name" value="DNA breaking-rejoining enzymes"/>
    <property type="match status" value="1"/>
</dbReference>
<keyword evidence="8" id="KW-1185">Reference proteome</keyword>
<evidence type="ECO:0000259" key="6">
    <source>
        <dbReference type="PROSITE" id="PS51900"/>
    </source>
</evidence>
<dbReference type="Pfam" id="PF13711">
    <property type="entry name" value="DUF4160"/>
    <property type="match status" value="1"/>
</dbReference>
<dbReference type="Proteomes" id="UP000307956">
    <property type="component" value="Unassembled WGS sequence"/>
</dbReference>
<dbReference type="OrthoDB" id="9784724at2"/>
<dbReference type="PANTHER" id="PTHR30349:SF41">
    <property type="entry name" value="INTEGRASE_RECOMBINASE PROTEIN MJ0367-RELATED"/>
    <property type="match status" value="1"/>
</dbReference>
<dbReference type="Gene3D" id="1.10.443.10">
    <property type="entry name" value="Intergrase catalytic core"/>
    <property type="match status" value="1"/>
</dbReference>
<dbReference type="GO" id="GO:0006310">
    <property type="term" value="P:DNA recombination"/>
    <property type="evidence" value="ECO:0007669"/>
    <property type="project" value="UniProtKB-KW"/>
</dbReference>
<evidence type="ECO:0000256" key="1">
    <source>
        <dbReference type="ARBA" id="ARBA00008857"/>
    </source>
</evidence>
<proteinExistence type="inferred from homology"/>
<evidence type="ECO:0000256" key="5">
    <source>
        <dbReference type="PROSITE-ProRule" id="PRU01248"/>
    </source>
</evidence>
<evidence type="ECO:0000313" key="7">
    <source>
        <dbReference type="EMBL" id="THF57654.1"/>
    </source>
</evidence>
<dbReference type="GO" id="GO:0003677">
    <property type="term" value="F:DNA binding"/>
    <property type="evidence" value="ECO:0007669"/>
    <property type="project" value="UniProtKB-UniRule"/>
</dbReference>
<dbReference type="PROSITE" id="PS51900">
    <property type="entry name" value="CB"/>
    <property type="match status" value="1"/>
</dbReference>
<comment type="caution">
    <text evidence="7">The sequence shown here is derived from an EMBL/GenBank/DDBJ whole genome shotgun (WGS) entry which is preliminary data.</text>
</comment>
<dbReference type="PANTHER" id="PTHR30349">
    <property type="entry name" value="PHAGE INTEGRASE-RELATED"/>
    <property type="match status" value="1"/>
</dbReference>
<evidence type="ECO:0000313" key="8">
    <source>
        <dbReference type="Proteomes" id="UP000307956"/>
    </source>
</evidence>
<dbReference type="CDD" id="cd01184">
    <property type="entry name" value="INT_C_like_1"/>
    <property type="match status" value="1"/>
</dbReference>
<feature type="domain" description="Core-binding (CB)" evidence="6">
    <location>
        <begin position="19"/>
        <end position="102"/>
    </location>
</feature>
<evidence type="ECO:0000256" key="3">
    <source>
        <dbReference type="ARBA" id="ARBA00023125"/>
    </source>
</evidence>
<keyword evidence="3 5" id="KW-0238">DNA-binding</keyword>
<sequence>MSSKNQQTAASCAAAVVVTDLDPYSALFDLWQLSSTKRRTTTLDEYRKVLGAFAAFVADKPLADVQRRDVLAYRDSLLVRGQSATTANHKVGILRTIFRTAVDYELISTNPAEQVRTPVQGAAKTRLAFTADELNRVFRSDTYTAGKRPRGGGREAAFWLPLLALFTGARLEELAQLLVRDVHTANGLGHYLHISDEAVHAQLKNVSSKRRIPIHPILLAIGFMDYVEKMDGAVMLFPDLKRNVRGRLGGYFSTFFSAWLRNKVGITDTRKVFHSFRHTFKDACRAVGIEEAVGDALTGHTTPSAGRRYGNELYPLPPLFEAIERYEIAGLDLSHLYVRPYMPRLKRSELKMIAAFYGVVVAFVTGRAWRGRPPFVMAQWQGAEAGVDVASNTVISGFLPEHKLVLVRAWVEIHREELLANWHAGGPEGEFFRMEPLR</sequence>
<dbReference type="EMBL" id="SSOD01000017">
    <property type="protein sequence ID" value="THF57654.1"/>
    <property type="molecule type" value="Genomic_DNA"/>
</dbReference>
<organism evidence="7 8">
    <name type="scientific">Pseudothauera rhizosphaerae</name>
    <dbReference type="NCBI Taxonomy" id="2565932"/>
    <lineage>
        <taxon>Bacteria</taxon>
        <taxon>Pseudomonadati</taxon>
        <taxon>Pseudomonadota</taxon>
        <taxon>Betaproteobacteria</taxon>
        <taxon>Rhodocyclales</taxon>
        <taxon>Zoogloeaceae</taxon>
        <taxon>Pseudothauera</taxon>
    </lineage>
</organism>
<dbReference type="InterPro" id="IPR011010">
    <property type="entry name" value="DNA_brk_join_enz"/>
</dbReference>
<gene>
    <name evidence="7" type="ORF">E6O51_17655</name>
</gene>
<dbReference type="InterPro" id="IPR010998">
    <property type="entry name" value="Integrase_recombinase_N"/>
</dbReference>
<accession>A0A4S4AH58</accession>
<dbReference type="InterPro" id="IPR025269">
    <property type="entry name" value="SAM-like_dom"/>
</dbReference>
<evidence type="ECO:0000256" key="4">
    <source>
        <dbReference type="ARBA" id="ARBA00023172"/>
    </source>
</evidence>
<keyword evidence="4" id="KW-0233">DNA recombination</keyword>
<reference evidence="7 8" key="1">
    <citation type="submission" date="2019-04" db="EMBL/GenBank/DDBJ databases">
        <title>Azoarcus rhizosphaerae sp. nov. isolated from rhizosphere of Ficus religiosa.</title>
        <authorList>
            <person name="Lin S.-Y."/>
            <person name="Hameed A."/>
            <person name="Hsu Y.-H."/>
            <person name="Young C.-C."/>
        </authorList>
    </citation>
    <scope>NUCLEOTIDE SEQUENCE [LARGE SCALE GENOMIC DNA]</scope>
    <source>
        <strain evidence="7 8">CC-YHH848</strain>
    </source>
</reference>
<evidence type="ECO:0000256" key="2">
    <source>
        <dbReference type="ARBA" id="ARBA00022908"/>
    </source>
</evidence>
<dbReference type="Gene3D" id="1.10.150.130">
    <property type="match status" value="1"/>
</dbReference>
<keyword evidence="2" id="KW-0229">DNA integration</keyword>